<evidence type="ECO:0000259" key="2">
    <source>
        <dbReference type="SMART" id="SM00292"/>
    </source>
</evidence>
<dbReference type="SMART" id="SM00292">
    <property type="entry name" value="BRCT"/>
    <property type="match status" value="1"/>
</dbReference>
<dbReference type="AlphaFoldDB" id="K2RIH0"/>
<sequence>MTFTPRDFAENRIANSYAFFLHRKYRHVDTSNRFPSLPASLESLRFPITHSIINIIRARRPDCFTADNPVSFRNFDNILQLLADQFDFWHALDETTTDQQLTTALPFELPAARDATYRTWERQISQAITDLPTGIGVAAQEEAIVEATIDILKQSTTLIAPFNLHETIARSIVRLINYYHPGFLNPEDGYCDPRYFLDCIWRNLASETDLWATLDFYRNDGEFARFLESTNPTDNDPESVVICVGSLAFAETTFRNYLFQLPRSHELEGSVSAVLPDRIALQDTGAVEFDEEEAESPQELPQDSPHGTQSHILPESPTPTRSTSPDHEMPPPKATDEEISPPSYPAKENMWHFGDDCSQGVVRRVTTQKKAAEYGELHLMKLYDTDMIVTTNNLPPENVILSSNLAYQVIRLVLQTGIIPLRHLHELWPGNFTTIGGPLVTMEPLGKSALIYQSSDNTNMTFGAYNGYVYIGSAGFQSLTGSANKSAIQMAKKARPWYDSSYKTAGLHSYNNFDILFLPEPVRKIDPERFDPSITYKPAHQKILARYKKGDYLFGPDKKSPTHPDRQSYWQEVRKITARPGPTGDTTSPEHPTDITERLSAIDIPPPDKATTEKLSDVVNIETLKRSKVCRGKNIAITGKPTYMPNQQAWKNLLQATGATIHNAVSSTTNYLITCDNSDSSGGSLVKSAKKHRILIITEKTFVERLRKNTKTTTAKTTTRLEKENPSDLDDDDGATETPTPPPRRETRSKSNNESEEFPRTGGIPAPVGYPEFVHRITFQQIAQATKILERVKQTTFVTMKAQIERQEEMLASLTKHASRVTNTLTQNHLKHDIEALRGGLESQKDILQNGFDAMTKDHATGTLNFGAAISKVTRKTFPEDRMQEALQHFAGRKDIPPTQELRAPEAWFMFPERHKHAMQRDIDQHTVIRQRFHSDKKERQPEPETPRNKKRSAPLEFHSPWETPKKAKPDEMISISDDELEAESSAASDRSLSP</sequence>
<feature type="compositionally biased region" description="Polar residues" evidence="1">
    <location>
        <begin position="986"/>
        <end position="995"/>
    </location>
</feature>
<dbReference type="CDD" id="cd17748">
    <property type="entry name" value="BRCT_DNA_ligase_like"/>
    <property type="match status" value="1"/>
</dbReference>
<comment type="caution">
    <text evidence="3">The sequence shown here is derived from an EMBL/GenBank/DDBJ whole genome shotgun (WGS) entry which is preliminary data.</text>
</comment>
<dbReference type="Gene3D" id="3.40.50.10190">
    <property type="entry name" value="BRCT domain"/>
    <property type="match status" value="1"/>
</dbReference>
<feature type="region of interest" description="Disordered" evidence="1">
    <location>
        <begin position="932"/>
        <end position="995"/>
    </location>
</feature>
<feature type="compositionally biased region" description="Basic and acidic residues" evidence="1">
    <location>
        <begin position="743"/>
        <end position="759"/>
    </location>
</feature>
<dbReference type="EMBL" id="AHHD01000444">
    <property type="protein sequence ID" value="EKG12652.1"/>
    <property type="molecule type" value="Genomic_DNA"/>
</dbReference>
<feature type="compositionally biased region" description="Basic and acidic residues" evidence="1">
    <location>
        <begin position="932"/>
        <end position="948"/>
    </location>
</feature>
<feature type="domain" description="BRCT" evidence="2">
    <location>
        <begin position="627"/>
        <end position="709"/>
    </location>
</feature>
<organism evidence="3 4">
    <name type="scientific">Macrophomina phaseolina (strain MS6)</name>
    <name type="common">Charcoal rot fungus</name>
    <dbReference type="NCBI Taxonomy" id="1126212"/>
    <lineage>
        <taxon>Eukaryota</taxon>
        <taxon>Fungi</taxon>
        <taxon>Dikarya</taxon>
        <taxon>Ascomycota</taxon>
        <taxon>Pezizomycotina</taxon>
        <taxon>Dothideomycetes</taxon>
        <taxon>Dothideomycetes incertae sedis</taxon>
        <taxon>Botryosphaeriales</taxon>
        <taxon>Botryosphaeriaceae</taxon>
        <taxon>Macrophomina</taxon>
    </lineage>
</organism>
<feature type="region of interest" description="Disordered" evidence="1">
    <location>
        <begin position="288"/>
        <end position="350"/>
    </location>
</feature>
<dbReference type="Proteomes" id="UP000007129">
    <property type="component" value="Unassembled WGS sequence"/>
</dbReference>
<feature type="compositionally biased region" description="Polar residues" evidence="1">
    <location>
        <begin position="299"/>
        <end position="311"/>
    </location>
</feature>
<evidence type="ECO:0000313" key="3">
    <source>
        <dbReference type="EMBL" id="EKG12652.1"/>
    </source>
</evidence>
<dbReference type="VEuPathDB" id="FungiDB:MPH_10223"/>
<name>K2RIH0_MACPH</name>
<dbReference type="InterPro" id="IPR036420">
    <property type="entry name" value="BRCT_dom_sf"/>
</dbReference>
<protein>
    <submittedName>
        <fullName evidence="3">BRCT domain-containing protein</fullName>
    </submittedName>
</protein>
<feature type="region of interest" description="Disordered" evidence="1">
    <location>
        <begin position="712"/>
        <end position="767"/>
    </location>
</feature>
<dbReference type="SUPFAM" id="SSF52113">
    <property type="entry name" value="BRCT domain"/>
    <property type="match status" value="1"/>
</dbReference>
<dbReference type="InterPro" id="IPR001357">
    <property type="entry name" value="BRCT_dom"/>
</dbReference>
<evidence type="ECO:0000256" key="1">
    <source>
        <dbReference type="SAM" id="MobiDB-lite"/>
    </source>
</evidence>
<gene>
    <name evidence="3" type="ORF">MPH_10223</name>
</gene>
<reference evidence="3 4" key="1">
    <citation type="journal article" date="2012" name="BMC Genomics">
        <title>Tools to kill: Genome of one of the most destructive plant pathogenic fungi Macrophomina phaseolina.</title>
        <authorList>
            <person name="Islam M.S."/>
            <person name="Haque M.S."/>
            <person name="Islam M.M."/>
            <person name="Emdad E.M."/>
            <person name="Halim A."/>
            <person name="Hossen Q.M.M."/>
            <person name="Hossain M.Z."/>
            <person name="Ahmed B."/>
            <person name="Rahim S."/>
            <person name="Rahman M.S."/>
            <person name="Alam M.M."/>
            <person name="Hou S."/>
            <person name="Wan X."/>
            <person name="Saito J.A."/>
            <person name="Alam M."/>
        </authorList>
    </citation>
    <scope>NUCLEOTIDE SEQUENCE [LARGE SCALE GENOMIC DNA]</scope>
    <source>
        <strain evidence="3 4">MS6</strain>
    </source>
</reference>
<dbReference type="InParanoid" id="K2RIH0"/>
<dbReference type="Pfam" id="PF00533">
    <property type="entry name" value="BRCT"/>
    <property type="match status" value="1"/>
</dbReference>
<dbReference type="HOGENOM" id="CLU_012169_0_0_1"/>
<evidence type="ECO:0000313" key="4">
    <source>
        <dbReference type="Proteomes" id="UP000007129"/>
    </source>
</evidence>
<feature type="compositionally biased region" description="Basic and acidic residues" evidence="1">
    <location>
        <begin position="324"/>
        <end position="336"/>
    </location>
</feature>
<accession>K2RIH0</accession>
<proteinExistence type="predicted"/>